<organism evidence="2">
    <name type="scientific">Menopon gallinae</name>
    <name type="common">poultry shaft louse</name>
    <dbReference type="NCBI Taxonomy" id="328185"/>
    <lineage>
        <taxon>Eukaryota</taxon>
        <taxon>Metazoa</taxon>
        <taxon>Ecdysozoa</taxon>
        <taxon>Arthropoda</taxon>
        <taxon>Hexapoda</taxon>
        <taxon>Insecta</taxon>
        <taxon>Pterygota</taxon>
        <taxon>Neoptera</taxon>
        <taxon>Paraneoptera</taxon>
        <taxon>Psocodea</taxon>
        <taxon>Troctomorpha</taxon>
        <taxon>Phthiraptera</taxon>
        <taxon>Amblycera</taxon>
        <taxon>Menoponidae</taxon>
        <taxon>Menopon</taxon>
    </lineage>
</organism>
<evidence type="ECO:0000313" key="2">
    <source>
        <dbReference type="EMBL" id="KAL0280118.1"/>
    </source>
</evidence>
<name>A0AAW2IED4_9NEOP</name>
<comment type="caution">
    <text evidence="2">The sequence shown here is derived from an EMBL/GenBank/DDBJ whole genome shotgun (WGS) entry which is preliminary data.</text>
</comment>
<feature type="compositionally biased region" description="Acidic residues" evidence="1">
    <location>
        <begin position="37"/>
        <end position="51"/>
    </location>
</feature>
<feature type="region of interest" description="Disordered" evidence="1">
    <location>
        <begin position="1"/>
        <end position="51"/>
    </location>
</feature>
<sequence length="51" mass="5843">MQNMREEAEGGEDDERGVPPLLHTLGPLREVHHREEEVEEGEDEEVLLPLP</sequence>
<dbReference type="AlphaFoldDB" id="A0AAW2IED4"/>
<dbReference type="EMBL" id="JARGDH010000001">
    <property type="protein sequence ID" value="KAL0280118.1"/>
    <property type="molecule type" value="Genomic_DNA"/>
</dbReference>
<proteinExistence type="predicted"/>
<evidence type="ECO:0000256" key="1">
    <source>
        <dbReference type="SAM" id="MobiDB-lite"/>
    </source>
</evidence>
<accession>A0AAW2IED4</accession>
<gene>
    <name evidence="2" type="ORF">PYX00_001508</name>
</gene>
<reference evidence="2" key="1">
    <citation type="journal article" date="2024" name="Gigascience">
        <title>Chromosome-level genome of the poultry shaft louse Menopon gallinae provides insight into the host-switching and adaptive evolution of parasitic lice.</title>
        <authorList>
            <person name="Xu Y."/>
            <person name="Ma L."/>
            <person name="Liu S."/>
            <person name="Liang Y."/>
            <person name="Liu Q."/>
            <person name="He Z."/>
            <person name="Tian L."/>
            <person name="Duan Y."/>
            <person name="Cai W."/>
            <person name="Li H."/>
            <person name="Song F."/>
        </authorList>
    </citation>
    <scope>NUCLEOTIDE SEQUENCE</scope>
    <source>
        <strain evidence="2">Cailab_2023a</strain>
    </source>
</reference>
<protein>
    <submittedName>
        <fullName evidence="2">Uncharacterized protein</fullName>
    </submittedName>
</protein>